<proteinExistence type="predicted"/>
<sequence length="796" mass="80462">MSSVGSADVAIFPTFKGFRATVVSEVDSTGQSAGDKFASTFGRAVKGIGAGIAVGVGAAIGAVAAVAGKGLSRALNLQDAKAQLKGLGHDAEGVEKIMVSALDSVTGTAFGLDKAATIAASAVAAGVKPGEALTRTLKLTADAATIGKSSLSEMGDMVNKVATNGKLSTEVLNQFQGRGIPLLQLVADQYGITAEAASEMVTKGEVDFAAFQTALEKGVGGAALSSGATARGAFANIGASFGRLGAMFTGSSVDAAPALFVSIAGAVDRLSDSLAPLAEKFNGKVTPAVAALSAWIDGIDFNAVAANVSGAFSAISGAFSKVVGAFQSGDFSTLGESFGNISSILQPMLPIFIEVGRGIGGIAGTVGELIAAGIPLLVPILQSFTDILGWIGDNSQIVTPIILALAAGFAIYRAAQVASIGAAIISLPLTALQVVADLARTRALVANTNAMNVQRAAEGAGMLVRTPATASILASAAASIAHRVATAAMGIAQKAAAAAQWLLNAAMSANPIALVVIAIAALVAGLIWFFTQTELGQAIWSNFTKFLGEAWANISATAMAIFQALGAFFSGFWEGVKAFFTGAIAVIIALFLNWTPLGIIIKNFSGIVGFFTGLWSNITSSVSSGVSNVVRFFTEMPGRVMSALGNLGNLLKNSGQALIQGFLNGISSMIGKIGDVIGGVMDFVGGFFPHSPAKRGPFSGSGWRAIGDSGKAVIDEFQSGIPADALRLNGSFAAKMTSTSRGSVAGGTASSAAAIYVQNPFTGEYLLAQVGSVADGRIQVKDSADERVTSGRRRAN</sequence>
<dbReference type="OrthoDB" id="177147at2"/>
<comment type="caution">
    <text evidence="2">The sequence shown here is derived from an EMBL/GenBank/DDBJ whole genome shotgun (WGS) entry which is preliminary data.</text>
</comment>
<dbReference type="Pfam" id="PF20155">
    <property type="entry name" value="TMP_3"/>
    <property type="match status" value="1"/>
</dbReference>
<name>A0A4Y8KTD2_9MICO</name>
<dbReference type="InterPro" id="IPR013491">
    <property type="entry name" value="Tape_meas_N"/>
</dbReference>
<organism evidence="2 3">
    <name type="scientific">Cryobacterium psychrophilum</name>
    <dbReference type="NCBI Taxonomy" id="41988"/>
    <lineage>
        <taxon>Bacteria</taxon>
        <taxon>Bacillati</taxon>
        <taxon>Actinomycetota</taxon>
        <taxon>Actinomycetes</taxon>
        <taxon>Micrococcales</taxon>
        <taxon>Microbacteriaceae</taxon>
        <taxon>Cryobacterium</taxon>
    </lineage>
</organism>
<gene>
    <name evidence="2" type="ORF">E3T53_04455</name>
</gene>
<dbReference type="NCBIfam" id="TIGR02675">
    <property type="entry name" value="tape_meas_nterm"/>
    <property type="match status" value="1"/>
</dbReference>
<evidence type="ECO:0000313" key="3">
    <source>
        <dbReference type="Proteomes" id="UP000298218"/>
    </source>
</evidence>
<evidence type="ECO:0000259" key="1">
    <source>
        <dbReference type="Pfam" id="PF20155"/>
    </source>
</evidence>
<dbReference type="Proteomes" id="UP000298218">
    <property type="component" value="Unassembled WGS sequence"/>
</dbReference>
<reference evidence="2 3" key="1">
    <citation type="submission" date="2019-03" db="EMBL/GenBank/DDBJ databases">
        <title>Genomics of glacier-inhabiting Cryobacterium strains.</title>
        <authorList>
            <person name="Liu Q."/>
            <person name="Xin Y.-H."/>
        </authorList>
    </citation>
    <scope>NUCLEOTIDE SEQUENCE [LARGE SCALE GENOMIC DNA]</scope>
    <source>
        <strain evidence="2 3">CGMCC 1.4292</strain>
    </source>
</reference>
<protein>
    <recommendedName>
        <fullName evidence="1">Tape measure protein N-terminal domain-containing protein</fullName>
    </recommendedName>
</protein>
<evidence type="ECO:0000313" key="2">
    <source>
        <dbReference type="EMBL" id="TFD80877.1"/>
    </source>
</evidence>
<feature type="domain" description="Tape measure protein N-terminal" evidence="1">
    <location>
        <begin position="70"/>
        <end position="244"/>
    </location>
</feature>
<dbReference type="EMBL" id="SOHQ01000013">
    <property type="protein sequence ID" value="TFD80877.1"/>
    <property type="molecule type" value="Genomic_DNA"/>
</dbReference>
<accession>A0A4Y8KTD2</accession>
<dbReference type="AlphaFoldDB" id="A0A4Y8KTD2"/>
<keyword evidence="3" id="KW-1185">Reference proteome</keyword>